<dbReference type="SUPFAM" id="SSF54427">
    <property type="entry name" value="NTF2-like"/>
    <property type="match status" value="1"/>
</dbReference>
<dbReference type="InterPro" id="IPR032710">
    <property type="entry name" value="NTF2-like_dom_sf"/>
</dbReference>
<evidence type="ECO:0000313" key="2">
    <source>
        <dbReference type="Proteomes" id="UP000035909"/>
    </source>
</evidence>
<comment type="caution">
    <text evidence="1">The sequence shown here is derived from an EMBL/GenBank/DDBJ whole genome shotgun (WGS) entry which is preliminary data.</text>
</comment>
<keyword evidence="2" id="KW-1185">Reference proteome</keyword>
<dbReference type="AlphaFoldDB" id="A0A0J1H560"/>
<evidence type="ECO:0000313" key="1">
    <source>
        <dbReference type="EMBL" id="KLV06868.1"/>
    </source>
</evidence>
<dbReference type="Proteomes" id="UP000035909">
    <property type="component" value="Unassembled WGS sequence"/>
</dbReference>
<gene>
    <name evidence="1" type="ORF">ABT57_18220</name>
</gene>
<protein>
    <recommendedName>
        <fullName evidence="3">SnoaL-like domain-containing protein</fullName>
    </recommendedName>
</protein>
<name>A0A0J1H560_9GAMM</name>
<accession>A0A0J1H560</accession>
<dbReference type="RefSeq" id="WP_047886697.1">
    <property type="nucleotide sequence ID" value="NZ_CP071325.1"/>
</dbReference>
<organism evidence="1 2">
    <name type="scientific">Photobacterium ganghwense</name>
    <dbReference type="NCBI Taxonomy" id="320778"/>
    <lineage>
        <taxon>Bacteria</taxon>
        <taxon>Pseudomonadati</taxon>
        <taxon>Pseudomonadota</taxon>
        <taxon>Gammaproteobacteria</taxon>
        <taxon>Vibrionales</taxon>
        <taxon>Vibrionaceae</taxon>
        <taxon>Photobacterium</taxon>
    </lineage>
</organism>
<proteinExistence type="predicted"/>
<evidence type="ECO:0008006" key="3">
    <source>
        <dbReference type="Google" id="ProtNLM"/>
    </source>
</evidence>
<dbReference type="STRING" id="320778.ABT57_18220"/>
<sequence length="158" mass="18091">MLSTNPFSGTDADRTAIWNMLVQRDIQAYCQANWQLVEKDFLANEFFAVNAGNQADPGKWNLAFSSLEHYRDEWLRQAKLASDTEYAEPLEDAVHAATRLEEIEIADGRAIARKQFNGEIKKTNGEVDILLWQTLYYLKKTEDGWKICGFTGYLPYTA</sequence>
<dbReference type="PATRIC" id="fig|320778.3.peg.3960"/>
<dbReference type="OrthoDB" id="5817554at2"/>
<reference evidence="1 2" key="1">
    <citation type="submission" date="2015-05" db="EMBL/GenBank/DDBJ databases">
        <title>Photobacterium galathea sp. nov.</title>
        <authorList>
            <person name="Machado H."/>
            <person name="Gram L."/>
        </authorList>
    </citation>
    <scope>NUCLEOTIDE SEQUENCE [LARGE SCALE GENOMIC DNA]</scope>
    <source>
        <strain evidence="1 2">DSM 22954</strain>
    </source>
</reference>
<dbReference type="EMBL" id="LDOU01000019">
    <property type="protein sequence ID" value="KLV06868.1"/>
    <property type="molecule type" value="Genomic_DNA"/>
</dbReference>